<dbReference type="Pfam" id="PF21761">
    <property type="entry name" value="RedAm-like_C"/>
    <property type="match status" value="1"/>
</dbReference>
<dbReference type="GO" id="GO:0050661">
    <property type="term" value="F:NADP binding"/>
    <property type="evidence" value="ECO:0007669"/>
    <property type="project" value="InterPro"/>
</dbReference>
<evidence type="ECO:0000256" key="1">
    <source>
        <dbReference type="ARBA" id="ARBA00023002"/>
    </source>
</evidence>
<dbReference type="Gene3D" id="1.10.1040.10">
    <property type="entry name" value="N-(1-d-carboxylethyl)-l-norvaline Dehydrogenase, domain 2"/>
    <property type="match status" value="1"/>
</dbReference>
<evidence type="ECO:0000259" key="4">
    <source>
        <dbReference type="Pfam" id="PF21761"/>
    </source>
</evidence>
<dbReference type="Gene3D" id="3.40.50.720">
    <property type="entry name" value="NAD(P)-binding Rossmann-like Domain"/>
    <property type="match status" value="1"/>
</dbReference>
<evidence type="ECO:0000313" key="5">
    <source>
        <dbReference type="EMBL" id="RNL69154.1"/>
    </source>
</evidence>
<keyword evidence="2" id="KW-0732">Signal</keyword>
<dbReference type="InterPro" id="IPR036291">
    <property type="entry name" value="NAD(P)-bd_dom_sf"/>
</dbReference>
<keyword evidence="1" id="KW-0560">Oxidoreductase</keyword>
<dbReference type="InterPro" id="IPR015815">
    <property type="entry name" value="HIBADH-related"/>
</dbReference>
<proteinExistence type="predicted"/>
<gene>
    <name evidence="5" type="ORF">ED312_22920</name>
</gene>
<name>A0A3N0D0I6_SINP1</name>
<dbReference type="GO" id="GO:0003677">
    <property type="term" value="F:DNA binding"/>
    <property type="evidence" value="ECO:0007669"/>
    <property type="project" value="TreeGrafter"/>
</dbReference>
<dbReference type="Proteomes" id="UP000267469">
    <property type="component" value="Unassembled WGS sequence"/>
</dbReference>
<dbReference type="PIRSF" id="PIRSF000103">
    <property type="entry name" value="HIBADH"/>
    <property type="match status" value="1"/>
</dbReference>
<evidence type="ECO:0000313" key="6">
    <source>
        <dbReference type="Proteomes" id="UP000267469"/>
    </source>
</evidence>
<evidence type="ECO:0000259" key="3">
    <source>
        <dbReference type="Pfam" id="PF03446"/>
    </source>
</evidence>
<dbReference type="EMBL" id="RJTM01000188">
    <property type="protein sequence ID" value="RNL69154.1"/>
    <property type="molecule type" value="Genomic_DNA"/>
</dbReference>
<dbReference type="GO" id="GO:0000785">
    <property type="term" value="C:chromatin"/>
    <property type="evidence" value="ECO:0007669"/>
    <property type="project" value="TreeGrafter"/>
</dbReference>
<feature type="domain" description="NADPH-dependent reductive aminase-like C-terminal" evidence="4">
    <location>
        <begin position="168"/>
        <end position="293"/>
    </location>
</feature>
<sequence>MDKKINLSKQVTVLGLGAMGTALAEAFIKAGYTTTVWNRSADKTVPLVKKGAVATSTVSEAVSASELTVICVLNYDVLEQILKPVAGELRGHTLVSLTNDTPKRARQMALWAEEQGIDYLDGSVLVPVTEVGKPEALLLYSGPRNIFDKYFPVLKALGGKSTYLGEAPGRAALYDIAMMNIFFTSLTGVLHSYALLNAEGEQAEEFLPYAREIFGVAEHFLENFALSADKAHYPGHLDNITMEAAGVKHVVEAGRDAGIHTGVPQAVKDVFDRAIEAGFGASGMPSAIEGIRKAVRAETR</sequence>
<dbReference type="OrthoDB" id="9804542at2"/>
<dbReference type="SUPFAM" id="SSF51735">
    <property type="entry name" value="NAD(P)-binding Rossmann-fold domains"/>
    <property type="match status" value="1"/>
</dbReference>
<dbReference type="GO" id="GO:0016491">
    <property type="term" value="F:oxidoreductase activity"/>
    <property type="evidence" value="ECO:0007669"/>
    <property type="project" value="UniProtKB-KW"/>
</dbReference>
<dbReference type="InterPro" id="IPR006115">
    <property type="entry name" value="6PGDH_NADP-bd"/>
</dbReference>
<organism evidence="5 6">
    <name type="scientific">Sinomicrobium pectinilyticum</name>
    <dbReference type="NCBI Taxonomy" id="1084421"/>
    <lineage>
        <taxon>Bacteria</taxon>
        <taxon>Pseudomonadati</taxon>
        <taxon>Bacteroidota</taxon>
        <taxon>Flavobacteriia</taxon>
        <taxon>Flavobacteriales</taxon>
        <taxon>Flavobacteriaceae</taxon>
        <taxon>Sinomicrobium</taxon>
    </lineage>
</organism>
<dbReference type="GO" id="GO:0031491">
    <property type="term" value="F:nucleosome binding"/>
    <property type="evidence" value="ECO:0007669"/>
    <property type="project" value="TreeGrafter"/>
</dbReference>
<keyword evidence="6" id="KW-1185">Reference proteome</keyword>
<dbReference type="PANTHER" id="PTHR43580">
    <property type="entry name" value="OXIDOREDUCTASE GLYR1-RELATED"/>
    <property type="match status" value="1"/>
</dbReference>
<evidence type="ECO:0000256" key="2">
    <source>
        <dbReference type="SAM" id="SignalP"/>
    </source>
</evidence>
<accession>A0A3N0D0I6</accession>
<feature type="domain" description="6-phosphogluconate dehydrogenase NADP-binding" evidence="3">
    <location>
        <begin position="10"/>
        <end position="165"/>
    </location>
</feature>
<feature type="chain" id="PRO_5018133532" evidence="2">
    <location>
        <begin position="25"/>
        <end position="300"/>
    </location>
</feature>
<dbReference type="RefSeq" id="WP_123218363.1">
    <property type="nucleotide sequence ID" value="NZ_RJTM01000188.1"/>
</dbReference>
<dbReference type="GO" id="GO:0140673">
    <property type="term" value="P:transcription elongation-coupled chromatin remodeling"/>
    <property type="evidence" value="ECO:0007669"/>
    <property type="project" value="TreeGrafter"/>
</dbReference>
<dbReference type="PANTHER" id="PTHR43580:SF2">
    <property type="entry name" value="CYTOKINE-LIKE NUCLEAR FACTOR N-PAC"/>
    <property type="match status" value="1"/>
</dbReference>
<protein>
    <submittedName>
        <fullName evidence="5">NAD(P)-dependent oxidoreductase</fullName>
    </submittedName>
</protein>
<dbReference type="InterPro" id="IPR013328">
    <property type="entry name" value="6PGD_dom2"/>
</dbReference>
<dbReference type="InterPro" id="IPR048666">
    <property type="entry name" value="RedAm-like_C"/>
</dbReference>
<dbReference type="InterPro" id="IPR051265">
    <property type="entry name" value="HIBADH-related_NP60_sf"/>
</dbReference>
<reference evidence="5 6" key="1">
    <citation type="submission" date="2018-10" db="EMBL/GenBank/DDBJ databases">
        <title>Sinomicrobium pectinilyticum sp. nov., a pectinase-producing bacterium isolated from alkaline and saline soil, and emended description of the genus Sinomicrobium.</title>
        <authorList>
            <person name="Cheng B."/>
            <person name="Li C."/>
            <person name="Lai Q."/>
            <person name="Du M."/>
            <person name="Shao Z."/>
            <person name="Xu P."/>
            <person name="Yang C."/>
        </authorList>
    </citation>
    <scope>NUCLEOTIDE SEQUENCE [LARGE SCALE GENOMIC DNA]</scope>
    <source>
        <strain evidence="5 6">5DNS001</strain>
    </source>
</reference>
<comment type="caution">
    <text evidence="5">The sequence shown here is derived from an EMBL/GenBank/DDBJ whole genome shotgun (WGS) entry which is preliminary data.</text>
</comment>
<feature type="signal peptide" evidence="2">
    <location>
        <begin position="1"/>
        <end position="24"/>
    </location>
</feature>
<dbReference type="Pfam" id="PF03446">
    <property type="entry name" value="NAD_binding_2"/>
    <property type="match status" value="1"/>
</dbReference>
<dbReference type="AlphaFoldDB" id="A0A3N0D0I6"/>